<protein>
    <recommendedName>
        <fullName evidence="4">NAD(P)-binding domain-containing protein</fullName>
    </recommendedName>
</protein>
<dbReference type="GO" id="GO:0004074">
    <property type="term" value="F:biliverdin reductase [NAD(P)H] activity"/>
    <property type="evidence" value="ECO:0007669"/>
    <property type="project" value="TreeGrafter"/>
</dbReference>
<evidence type="ECO:0000313" key="2">
    <source>
        <dbReference type="EMBL" id="KAF4301990.1"/>
    </source>
</evidence>
<comment type="caution">
    <text evidence="2">The sequence shown here is derived from an EMBL/GenBank/DDBJ whole genome shotgun (WGS) entry which is preliminary data.</text>
</comment>
<dbReference type="EMBL" id="WWBZ02000073">
    <property type="protein sequence ID" value="KAF4301990.1"/>
    <property type="molecule type" value="Genomic_DNA"/>
</dbReference>
<evidence type="ECO:0000256" key="1">
    <source>
        <dbReference type="ARBA" id="ARBA00038376"/>
    </source>
</evidence>
<dbReference type="SUPFAM" id="SSF51735">
    <property type="entry name" value="NAD(P)-binding Rossmann-fold domains"/>
    <property type="match status" value="1"/>
</dbReference>
<dbReference type="InterPro" id="IPR036291">
    <property type="entry name" value="NAD(P)-bd_dom_sf"/>
</dbReference>
<dbReference type="GO" id="GO:0042602">
    <property type="term" value="F:riboflavin reductase (NADPH) activity"/>
    <property type="evidence" value="ECO:0007669"/>
    <property type="project" value="TreeGrafter"/>
</dbReference>
<evidence type="ECO:0008006" key="4">
    <source>
        <dbReference type="Google" id="ProtNLM"/>
    </source>
</evidence>
<comment type="similarity">
    <text evidence="1">Belongs to the avfA family.</text>
</comment>
<dbReference type="AlphaFoldDB" id="A0A8H4MYB9"/>
<sequence length="273" mass="29564">MSTSTNQAQTVAFLGATGGCTLPVLERTLKSGNHATALARNPEKLRKLLVEIRSVPESLVASNLRIIAGSASDTSAVRNLLVASPQQKTLVDTLVSGIGSLPKVNWSNPLKPFTLEDPHVTETAMRSVEQGLKSLIAEGYRSGREERPLVVAISTTGVSKQKRDVPVAFLPFYHWALAVPHKDKRIMEDMVVAAKKEGIVRDYVLIRPSLLVDGQVKGLDSVRAGWESDDGTSQGPGPAVGYVITKEDVGAWIWEEAVQKNNLWKGKAVSLTY</sequence>
<evidence type="ECO:0000313" key="3">
    <source>
        <dbReference type="Proteomes" id="UP000572817"/>
    </source>
</evidence>
<dbReference type="PANTHER" id="PTHR43355">
    <property type="entry name" value="FLAVIN REDUCTASE (NADPH)"/>
    <property type="match status" value="1"/>
</dbReference>
<dbReference type="PANTHER" id="PTHR43355:SF2">
    <property type="entry name" value="FLAVIN REDUCTASE (NADPH)"/>
    <property type="match status" value="1"/>
</dbReference>
<dbReference type="Gene3D" id="3.40.50.720">
    <property type="entry name" value="NAD(P)-binding Rossmann-like Domain"/>
    <property type="match status" value="1"/>
</dbReference>
<accession>A0A8H4MYB9</accession>
<name>A0A8H4MYB9_9PEZI</name>
<dbReference type="InterPro" id="IPR051606">
    <property type="entry name" value="Polyketide_Oxido-like"/>
</dbReference>
<gene>
    <name evidence="2" type="ORF">GTA08_BOTSDO10112</name>
</gene>
<proteinExistence type="inferred from homology"/>
<dbReference type="Proteomes" id="UP000572817">
    <property type="component" value="Unassembled WGS sequence"/>
</dbReference>
<dbReference type="OrthoDB" id="63935at2759"/>
<keyword evidence="3" id="KW-1185">Reference proteome</keyword>
<reference evidence="2" key="1">
    <citation type="submission" date="2020-04" db="EMBL/GenBank/DDBJ databases">
        <title>Genome Assembly and Annotation of Botryosphaeria dothidea sdau 11-99, a Latent Pathogen of Apple Fruit Ring Rot in China.</title>
        <authorList>
            <person name="Yu C."/>
            <person name="Diao Y."/>
            <person name="Lu Q."/>
            <person name="Zhao J."/>
            <person name="Cui S."/>
            <person name="Peng C."/>
            <person name="He B."/>
            <person name="Liu H."/>
        </authorList>
    </citation>
    <scope>NUCLEOTIDE SEQUENCE [LARGE SCALE GENOMIC DNA]</scope>
    <source>
        <strain evidence="2">Sdau11-99</strain>
    </source>
</reference>
<organism evidence="2 3">
    <name type="scientific">Botryosphaeria dothidea</name>
    <dbReference type="NCBI Taxonomy" id="55169"/>
    <lineage>
        <taxon>Eukaryota</taxon>
        <taxon>Fungi</taxon>
        <taxon>Dikarya</taxon>
        <taxon>Ascomycota</taxon>
        <taxon>Pezizomycotina</taxon>
        <taxon>Dothideomycetes</taxon>
        <taxon>Dothideomycetes incertae sedis</taxon>
        <taxon>Botryosphaeriales</taxon>
        <taxon>Botryosphaeriaceae</taxon>
        <taxon>Botryosphaeria</taxon>
    </lineage>
</organism>